<dbReference type="Pfam" id="PF02033">
    <property type="entry name" value="RBFA"/>
    <property type="match status" value="1"/>
</dbReference>
<name>A0A3B0S0N8_9ZZZZ</name>
<dbReference type="GO" id="GO:0005829">
    <property type="term" value="C:cytosol"/>
    <property type="evidence" value="ECO:0007669"/>
    <property type="project" value="TreeGrafter"/>
</dbReference>
<dbReference type="GO" id="GO:0043024">
    <property type="term" value="F:ribosomal small subunit binding"/>
    <property type="evidence" value="ECO:0007669"/>
    <property type="project" value="TreeGrafter"/>
</dbReference>
<dbReference type="InterPro" id="IPR015946">
    <property type="entry name" value="KH_dom-like_a/b"/>
</dbReference>
<protein>
    <submittedName>
        <fullName evidence="1">Ribosome-binding factor A</fullName>
    </submittedName>
</protein>
<dbReference type="InterPro" id="IPR020053">
    <property type="entry name" value="Ribosome-bd_factorA_CS"/>
</dbReference>
<dbReference type="InterPro" id="IPR000238">
    <property type="entry name" value="RbfA"/>
</dbReference>
<dbReference type="InterPro" id="IPR023799">
    <property type="entry name" value="RbfA_dom_sf"/>
</dbReference>
<dbReference type="PANTHER" id="PTHR33515:SF1">
    <property type="entry name" value="RIBOSOME-BINDING FACTOR A, CHLOROPLASTIC-RELATED"/>
    <property type="match status" value="1"/>
</dbReference>
<dbReference type="NCBIfam" id="TIGR00082">
    <property type="entry name" value="rbfA"/>
    <property type="match status" value="1"/>
</dbReference>
<dbReference type="AlphaFoldDB" id="A0A3B0S0N8"/>
<organism evidence="1">
    <name type="scientific">hydrothermal vent metagenome</name>
    <dbReference type="NCBI Taxonomy" id="652676"/>
    <lineage>
        <taxon>unclassified sequences</taxon>
        <taxon>metagenomes</taxon>
        <taxon>ecological metagenomes</taxon>
    </lineage>
</organism>
<dbReference type="GO" id="GO:0006364">
    <property type="term" value="P:rRNA processing"/>
    <property type="evidence" value="ECO:0007669"/>
    <property type="project" value="InterPro"/>
</dbReference>
<dbReference type="HAMAP" id="MF_00003">
    <property type="entry name" value="RbfA"/>
    <property type="match status" value="1"/>
</dbReference>
<proteinExistence type="inferred from homology"/>
<evidence type="ECO:0000313" key="1">
    <source>
        <dbReference type="EMBL" id="VAV94396.1"/>
    </source>
</evidence>
<sequence length="120" mass="13527">MRKVDELVREVVAEAVTELKDPRIGFLTITGAKTSPDLRYAIIFYSVLGTEEEKEDTAVALERATARIQRAIATETRLRYTPKLEFRVDPAIDEGIRISQIIAEMHESELESDDGDSDDD</sequence>
<dbReference type="SUPFAM" id="SSF89919">
    <property type="entry name" value="Ribosome-binding factor A, RbfA"/>
    <property type="match status" value="1"/>
</dbReference>
<gene>
    <name evidence="1" type="ORF">MNBD_ACTINO01-903</name>
</gene>
<dbReference type="PANTHER" id="PTHR33515">
    <property type="entry name" value="RIBOSOME-BINDING FACTOR A, CHLOROPLASTIC-RELATED"/>
    <property type="match status" value="1"/>
</dbReference>
<dbReference type="EMBL" id="UOEI01000125">
    <property type="protein sequence ID" value="VAV94396.1"/>
    <property type="molecule type" value="Genomic_DNA"/>
</dbReference>
<dbReference type="Gene3D" id="3.30.300.20">
    <property type="match status" value="1"/>
</dbReference>
<dbReference type="PROSITE" id="PS01319">
    <property type="entry name" value="RBFA"/>
    <property type="match status" value="1"/>
</dbReference>
<reference evidence="1" key="1">
    <citation type="submission" date="2018-06" db="EMBL/GenBank/DDBJ databases">
        <authorList>
            <person name="Zhirakovskaya E."/>
        </authorList>
    </citation>
    <scope>NUCLEOTIDE SEQUENCE</scope>
</reference>
<accession>A0A3B0S0N8</accession>